<evidence type="ECO:0000313" key="2">
    <source>
        <dbReference type="Proteomes" id="UP001152321"/>
    </source>
</evidence>
<evidence type="ECO:0000313" key="1">
    <source>
        <dbReference type="EMBL" id="MDG0816387.1"/>
    </source>
</evidence>
<dbReference type="RefSeq" id="WP_277577865.1">
    <property type="nucleotide sequence ID" value="NZ_JANRMI010000002.1"/>
</dbReference>
<dbReference type="PANTHER" id="PTHR34352">
    <property type="entry name" value="PROTEIN YHFA"/>
    <property type="match status" value="1"/>
</dbReference>
<dbReference type="EMBL" id="JANRMI010000002">
    <property type="protein sequence ID" value="MDG0816387.1"/>
    <property type="molecule type" value="Genomic_DNA"/>
</dbReference>
<organism evidence="1 2">
    <name type="scientific">Bdellovibrio svalbardensis</name>
    <dbReference type="NCBI Taxonomy" id="2972972"/>
    <lineage>
        <taxon>Bacteria</taxon>
        <taxon>Pseudomonadati</taxon>
        <taxon>Bdellovibrionota</taxon>
        <taxon>Bdellovibrionia</taxon>
        <taxon>Bdellovibrionales</taxon>
        <taxon>Pseudobdellovibrionaceae</taxon>
        <taxon>Bdellovibrio</taxon>
    </lineage>
</organism>
<keyword evidence="2" id="KW-1185">Reference proteome</keyword>
<dbReference type="Pfam" id="PF02566">
    <property type="entry name" value="OsmC"/>
    <property type="match status" value="1"/>
</dbReference>
<dbReference type="Gene3D" id="3.30.300.20">
    <property type="match status" value="1"/>
</dbReference>
<dbReference type="SUPFAM" id="SSF82784">
    <property type="entry name" value="OsmC-like"/>
    <property type="match status" value="1"/>
</dbReference>
<dbReference type="InterPro" id="IPR003718">
    <property type="entry name" value="OsmC/Ohr_fam"/>
</dbReference>
<gene>
    <name evidence="1" type="ORF">NWE73_08435</name>
</gene>
<dbReference type="Proteomes" id="UP001152321">
    <property type="component" value="Unassembled WGS sequence"/>
</dbReference>
<accession>A0ABT6DHT5</accession>
<protein>
    <submittedName>
        <fullName evidence="1">OsmC family protein</fullName>
    </submittedName>
</protein>
<comment type="caution">
    <text evidence="1">The sequence shown here is derived from an EMBL/GenBank/DDBJ whole genome shotgun (WGS) entry which is preliminary data.</text>
</comment>
<dbReference type="PANTHER" id="PTHR34352:SF1">
    <property type="entry name" value="PROTEIN YHFA"/>
    <property type="match status" value="1"/>
</dbReference>
<reference evidence="1" key="1">
    <citation type="submission" date="2022-08" db="EMBL/GenBank/DDBJ databases">
        <title>Novel Bdellovibrio Species Isolated from Svalbard: Designation Bdellovibrio svalbardensis.</title>
        <authorList>
            <person name="Mitchell R.J."/>
            <person name="Choi S.Y."/>
        </authorList>
    </citation>
    <scope>NUCLEOTIDE SEQUENCE</scope>
    <source>
        <strain evidence="1">PAP01</strain>
    </source>
</reference>
<sequence length="159" mass="17227">MAQKTSHITCQTKWAGGMAFEAHFGDHKFTMDSKSDFGGKDLGPSPKEVLLSSICACSGMDVASILQKMRVDLQSCDINAQTETTEGYPSIFKQVRVQYHVASSNAKEEQVMKAVVLSMTKYCGVTAMVAPTSPVVYEVFLNAEKIGEGIADFTAAKQD</sequence>
<proteinExistence type="predicted"/>
<name>A0ABT6DHT5_9BACT</name>
<dbReference type="InterPro" id="IPR036102">
    <property type="entry name" value="OsmC/Ohrsf"/>
</dbReference>
<dbReference type="InterPro" id="IPR015946">
    <property type="entry name" value="KH_dom-like_a/b"/>
</dbReference>